<comment type="caution">
    <text evidence="1">The sequence shown here is derived from an EMBL/GenBank/DDBJ whole genome shotgun (WGS) entry which is preliminary data.</text>
</comment>
<evidence type="ECO:0000313" key="1">
    <source>
        <dbReference type="EMBL" id="RAI97722.1"/>
    </source>
</evidence>
<dbReference type="RefSeq" id="WP_111600399.1">
    <property type="nucleotide sequence ID" value="NZ_QLLL01000014.1"/>
</dbReference>
<accession>A0A327Q3G5</accession>
<dbReference type="OrthoDB" id="711499at2"/>
<gene>
    <name evidence="1" type="ORF">LX64_05026</name>
</gene>
<dbReference type="Proteomes" id="UP000249547">
    <property type="component" value="Unassembled WGS sequence"/>
</dbReference>
<name>A0A327Q3G5_9BACT</name>
<proteinExistence type="predicted"/>
<keyword evidence="2" id="KW-1185">Reference proteome</keyword>
<reference evidence="1 2" key="1">
    <citation type="submission" date="2018-06" db="EMBL/GenBank/DDBJ databases">
        <title>Genomic Encyclopedia of Archaeal and Bacterial Type Strains, Phase II (KMG-II): from individual species to whole genera.</title>
        <authorList>
            <person name="Goeker M."/>
        </authorList>
    </citation>
    <scope>NUCLEOTIDE SEQUENCE [LARGE SCALE GENOMIC DNA]</scope>
    <source>
        <strain evidence="1 2">DSM 23857</strain>
    </source>
</reference>
<dbReference type="EMBL" id="QLLL01000014">
    <property type="protein sequence ID" value="RAI97722.1"/>
    <property type="molecule type" value="Genomic_DNA"/>
</dbReference>
<dbReference type="AlphaFoldDB" id="A0A327Q3G5"/>
<evidence type="ECO:0000313" key="2">
    <source>
        <dbReference type="Proteomes" id="UP000249547"/>
    </source>
</evidence>
<organism evidence="1 2">
    <name type="scientific">Chitinophaga skermanii</name>
    <dbReference type="NCBI Taxonomy" id="331697"/>
    <lineage>
        <taxon>Bacteria</taxon>
        <taxon>Pseudomonadati</taxon>
        <taxon>Bacteroidota</taxon>
        <taxon>Chitinophagia</taxon>
        <taxon>Chitinophagales</taxon>
        <taxon>Chitinophagaceae</taxon>
        <taxon>Chitinophaga</taxon>
    </lineage>
</organism>
<protein>
    <submittedName>
        <fullName evidence="1">Uncharacterized protein</fullName>
    </submittedName>
</protein>
<sequence>MENNTEMQFFRVKLSTKDVMLITGLKDRAVRKLMSKIKQQKSKTSFVTVFDICKELEISLEEVVNVYLKAHRN</sequence>